<reference evidence="2" key="2">
    <citation type="journal article" date="2015" name="Fish Shellfish Immunol.">
        <title>Early steps in the European eel (Anguilla anguilla)-Vibrio vulnificus interaction in the gills: Role of the RtxA13 toxin.</title>
        <authorList>
            <person name="Callol A."/>
            <person name="Pajuelo D."/>
            <person name="Ebbesson L."/>
            <person name="Teles M."/>
            <person name="MacKenzie S."/>
            <person name="Amaro C."/>
        </authorList>
    </citation>
    <scope>NUCLEOTIDE SEQUENCE</scope>
</reference>
<evidence type="ECO:0000256" key="1">
    <source>
        <dbReference type="SAM" id="SignalP"/>
    </source>
</evidence>
<dbReference type="AlphaFoldDB" id="A0A0E9WKI1"/>
<evidence type="ECO:0000313" key="2">
    <source>
        <dbReference type="EMBL" id="JAH89993.1"/>
    </source>
</evidence>
<proteinExistence type="predicted"/>
<dbReference type="EMBL" id="GBXM01018584">
    <property type="protein sequence ID" value="JAH89993.1"/>
    <property type="molecule type" value="Transcribed_RNA"/>
</dbReference>
<feature type="chain" id="PRO_5002434431" evidence="1">
    <location>
        <begin position="18"/>
        <end position="56"/>
    </location>
</feature>
<protein>
    <submittedName>
        <fullName evidence="2">Uncharacterized protein</fullName>
    </submittedName>
</protein>
<feature type="signal peptide" evidence="1">
    <location>
        <begin position="1"/>
        <end position="17"/>
    </location>
</feature>
<sequence length="56" mass="6447">MFLFLSLSLWLFSFTVKKRKFYGKILASGFARTLLYKERGNSIHTVAGCRPISNKC</sequence>
<accession>A0A0E9WKI1</accession>
<keyword evidence="1" id="KW-0732">Signal</keyword>
<name>A0A0E9WKI1_ANGAN</name>
<organism evidence="2">
    <name type="scientific">Anguilla anguilla</name>
    <name type="common">European freshwater eel</name>
    <name type="synonym">Muraena anguilla</name>
    <dbReference type="NCBI Taxonomy" id="7936"/>
    <lineage>
        <taxon>Eukaryota</taxon>
        <taxon>Metazoa</taxon>
        <taxon>Chordata</taxon>
        <taxon>Craniata</taxon>
        <taxon>Vertebrata</taxon>
        <taxon>Euteleostomi</taxon>
        <taxon>Actinopterygii</taxon>
        <taxon>Neopterygii</taxon>
        <taxon>Teleostei</taxon>
        <taxon>Anguilliformes</taxon>
        <taxon>Anguillidae</taxon>
        <taxon>Anguilla</taxon>
    </lineage>
</organism>
<reference evidence="2" key="1">
    <citation type="submission" date="2014-11" db="EMBL/GenBank/DDBJ databases">
        <authorList>
            <person name="Amaro Gonzalez C."/>
        </authorList>
    </citation>
    <scope>NUCLEOTIDE SEQUENCE</scope>
</reference>